<dbReference type="OrthoDB" id="509124at2759"/>
<proteinExistence type="predicted"/>
<reference evidence="2" key="2">
    <citation type="journal article" date="2023" name="IMA Fungus">
        <title>Comparative genomic study of the Penicillium genus elucidates a diverse pangenome and 15 lateral gene transfer events.</title>
        <authorList>
            <person name="Petersen C."/>
            <person name="Sorensen T."/>
            <person name="Nielsen M.R."/>
            <person name="Sondergaard T.E."/>
            <person name="Sorensen J.L."/>
            <person name="Fitzpatrick D.A."/>
            <person name="Frisvad J.C."/>
            <person name="Nielsen K.L."/>
        </authorList>
    </citation>
    <scope>NUCLEOTIDE SEQUENCE</scope>
    <source>
        <strain evidence="2">IBT 22155</strain>
    </source>
</reference>
<gene>
    <name evidence="2" type="ORF">N7515_008088</name>
</gene>
<evidence type="ECO:0008006" key="4">
    <source>
        <dbReference type="Google" id="ProtNLM"/>
    </source>
</evidence>
<dbReference type="AlphaFoldDB" id="A0A9W9GMB5"/>
<accession>A0A9W9GMB5</accession>
<dbReference type="Gene3D" id="3.30.530.20">
    <property type="match status" value="1"/>
</dbReference>
<organism evidence="2 3">
    <name type="scientific">Penicillium bovifimosum</name>
    <dbReference type="NCBI Taxonomy" id="126998"/>
    <lineage>
        <taxon>Eukaryota</taxon>
        <taxon>Fungi</taxon>
        <taxon>Dikarya</taxon>
        <taxon>Ascomycota</taxon>
        <taxon>Pezizomycotina</taxon>
        <taxon>Eurotiomycetes</taxon>
        <taxon>Eurotiomycetidae</taxon>
        <taxon>Eurotiales</taxon>
        <taxon>Aspergillaceae</taxon>
        <taxon>Penicillium</taxon>
    </lineage>
</organism>
<feature type="compositionally biased region" description="Polar residues" evidence="1">
    <location>
        <begin position="82"/>
        <end position="91"/>
    </location>
</feature>
<dbReference type="EMBL" id="JAPQKL010000006">
    <property type="protein sequence ID" value="KAJ5124263.1"/>
    <property type="molecule type" value="Genomic_DNA"/>
</dbReference>
<feature type="compositionally biased region" description="Low complexity" evidence="1">
    <location>
        <begin position="65"/>
        <end position="75"/>
    </location>
</feature>
<dbReference type="RefSeq" id="XP_056518662.1">
    <property type="nucleotide sequence ID" value="XM_056668832.1"/>
</dbReference>
<evidence type="ECO:0000256" key="1">
    <source>
        <dbReference type="SAM" id="MobiDB-lite"/>
    </source>
</evidence>
<dbReference type="SUPFAM" id="SSF55961">
    <property type="entry name" value="Bet v1-like"/>
    <property type="match status" value="1"/>
</dbReference>
<evidence type="ECO:0000313" key="3">
    <source>
        <dbReference type="Proteomes" id="UP001149079"/>
    </source>
</evidence>
<comment type="caution">
    <text evidence="2">The sequence shown here is derived from an EMBL/GenBank/DDBJ whole genome shotgun (WGS) entry which is preliminary data.</text>
</comment>
<protein>
    <recommendedName>
        <fullName evidence="4">Polyketide cyclase/dehydrase</fullName>
    </recommendedName>
</protein>
<dbReference type="CDD" id="cd07822">
    <property type="entry name" value="SRPBCC_4"/>
    <property type="match status" value="1"/>
</dbReference>
<dbReference type="GeneID" id="81408002"/>
<name>A0A9W9GMB5_9EURO</name>
<dbReference type="InterPro" id="IPR023393">
    <property type="entry name" value="START-like_dom_sf"/>
</dbReference>
<reference evidence="2" key="1">
    <citation type="submission" date="2022-11" db="EMBL/GenBank/DDBJ databases">
        <authorList>
            <person name="Petersen C."/>
        </authorList>
    </citation>
    <scope>NUCLEOTIDE SEQUENCE</scope>
    <source>
        <strain evidence="2">IBT 22155</strain>
    </source>
</reference>
<sequence length="208" mass="22525">MTTLEDPKNATRATPTITPSQATLHIGSSTTISAPSSTVWAALTNTSTWTSWNSFVPRVTISSQPTEPTTTTTAPNPTPAPSQASHTQSTPAQELCPILQNGTRLTFHVRMDPTSTSAKPQAAVDTHVVVTECRPPNADTGEGGRIVWARVHEIKDVEGGTEVRNWEAQVGWLAYAVRWMYGARLQANFELWVDDLKRFVEGGGEVVA</sequence>
<evidence type="ECO:0000313" key="2">
    <source>
        <dbReference type="EMBL" id="KAJ5124263.1"/>
    </source>
</evidence>
<dbReference type="Proteomes" id="UP001149079">
    <property type="component" value="Unassembled WGS sequence"/>
</dbReference>
<feature type="region of interest" description="Disordered" evidence="1">
    <location>
        <begin position="60"/>
        <end position="91"/>
    </location>
</feature>
<keyword evidence="3" id="KW-1185">Reference proteome</keyword>